<dbReference type="WBParaSite" id="Csp11.Scaffold630.g18043.t1">
    <property type="protein sequence ID" value="Csp11.Scaffold630.g18043.t1"/>
    <property type="gene ID" value="Csp11.Scaffold630.g18043"/>
</dbReference>
<proteinExistence type="predicted"/>
<sequence length="316" mass="37328">MAKNIETNKSGKPPSALFNFPLNVTPEKLVIPSSGHLDVQITNPMSEPFQVIFVLYSFYFDVERAWYLKDGKEVYVNIQWKLFPYIKAELIQEFDMISNSKIFSRILESEEVLHIRIKCEDKFDGIKKKFTYDQPNGYLHIKCEVKIDHVVRNQKKIQFDPKFHLKASSYIPLSIDPECEKAKELAEKYSEQQKHQVRRQRIKNCRFGKEQKESKKCCWDYEEVTVNEKTHEIYVGILTKYGSKIDKLSDDEISKIKVDYEKEKWRKLDEEAPRQKEQQAAEDAKREEAVKKQIEEELTVVGMKKEKKKAKKCVLM</sequence>
<evidence type="ECO:0000256" key="1">
    <source>
        <dbReference type="SAM" id="MobiDB-lite"/>
    </source>
</evidence>
<dbReference type="Proteomes" id="UP000095282">
    <property type="component" value="Unplaced"/>
</dbReference>
<reference evidence="3" key="1">
    <citation type="submission" date="2016-11" db="UniProtKB">
        <authorList>
            <consortium name="WormBaseParasite"/>
        </authorList>
    </citation>
    <scope>IDENTIFICATION</scope>
</reference>
<evidence type="ECO:0000313" key="3">
    <source>
        <dbReference type="WBParaSite" id="Csp11.Scaffold630.g18043.t1"/>
    </source>
</evidence>
<feature type="region of interest" description="Disordered" evidence="1">
    <location>
        <begin position="267"/>
        <end position="287"/>
    </location>
</feature>
<organism evidence="2 3">
    <name type="scientific">Caenorhabditis tropicalis</name>
    <dbReference type="NCBI Taxonomy" id="1561998"/>
    <lineage>
        <taxon>Eukaryota</taxon>
        <taxon>Metazoa</taxon>
        <taxon>Ecdysozoa</taxon>
        <taxon>Nematoda</taxon>
        <taxon>Chromadorea</taxon>
        <taxon>Rhabditida</taxon>
        <taxon>Rhabditina</taxon>
        <taxon>Rhabditomorpha</taxon>
        <taxon>Rhabditoidea</taxon>
        <taxon>Rhabditidae</taxon>
        <taxon>Peloderinae</taxon>
        <taxon>Caenorhabditis</taxon>
    </lineage>
</organism>
<dbReference type="AlphaFoldDB" id="A0A1I7UPI1"/>
<protein>
    <submittedName>
        <fullName evidence="3">Major sperm protein</fullName>
    </submittedName>
</protein>
<name>A0A1I7UPI1_9PELO</name>
<evidence type="ECO:0000313" key="2">
    <source>
        <dbReference type="Proteomes" id="UP000095282"/>
    </source>
</evidence>
<accession>A0A1I7UPI1</accession>
<keyword evidence="2" id="KW-1185">Reference proteome</keyword>